<dbReference type="EMBL" id="CP014870">
    <property type="protein sequence ID" value="ANJ55637.1"/>
    <property type="molecule type" value="Genomic_DNA"/>
</dbReference>
<evidence type="ECO:0000313" key="2">
    <source>
        <dbReference type="Proteomes" id="UP000078354"/>
    </source>
</evidence>
<name>A0A191YRY1_9PSED</name>
<accession>A0A191YRY1</accession>
<evidence type="ECO:0000313" key="1">
    <source>
        <dbReference type="EMBL" id="ANJ55637.1"/>
    </source>
</evidence>
<dbReference type="KEGG" id="psil:PMA3_10970"/>
<protein>
    <submittedName>
        <fullName evidence="1">Uncharacterized protein</fullName>
    </submittedName>
</protein>
<dbReference type="STRING" id="1853130.PMA3_10970"/>
<dbReference type="AlphaFoldDB" id="A0A191YRY1"/>
<keyword evidence="2" id="KW-1185">Reference proteome</keyword>
<organism evidence="1 2">
    <name type="scientific">Pseudomonas silesiensis</name>
    <dbReference type="NCBI Taxonomy" id="1853130"/>
    <lineage>
        <taxon>Bacteria</taxon>
        <taxon>Pseudomonadati</taxon>
        <taxon>Pseudomonadota</taxon>
        <taxon>Gammaproteobacteria</taxon>
        <taxon>Pseudomonadales</taxon>
        <taxon>Pseudomonadaceae</taxon>
        <taxon>Pseudomonas</taxon>
    </lineage>
</organism>
<reference evidence="1 2" key="1">
    <citation type="journal article" date="2018" name="Syst. Appl. Microbiol.">
        <title>Pseudomonas silesiensis sp. nov. strain A3T isolated from a biological pesticide sewage treatment plant and analysis of the complete genome sequence.</title>
        <authorList>
            <person name="Kaminski M.A."/>
            <person name="Furmanczyk E.M."/>
            <person name="Sobczak A."/>
            <person name="Dziembowski A."/>
            <person name="Lipinski L."/>
        </authorList>
    </citation>
    <scope>NUCLEOTIDE SEQUENCE [LARGE SCALE GENOMIC DNA]</scope>
    <source>
        <strain evidence="1 2">A3</strain>
    </source>
</reference>
<sequence length="78" mass="8216">MLGRGDGADYPLGADLYPFCAKVNRERVGASLLAMGVNDDADCLEVRGALESIAGKPVSLLQAHVAVNCRSELARDGR</sequence>
<proteinExistence type="predicted"/>
<dbReference type="Proteomes" id="UP000078354">
    <property type="component" value="Chromosome"/>
</dbReference>
<gene>
    <name evidence="1" type="ORF">PMA3_10970</name>
</gene>